<proteinExistence type="predicted"/>
<gene>
    <name evidence="1" type="ORF">SSSS39_01496</name>
</gene>
<reference evidence="1 2" key="1">
    <citation type="submission" date="2019-07" db="EMBL/GenBank/DDBJ databases">
        <authorList>
            <person name="Hibberd C M."/>
            <person name="Gehrig L. J."/>
            <person name="Chang H.-W."/>
            <person name="Venkatesh S."/>
        </authorList>
    </citation>
    <scope>NUCLEOTIDE SEQUENCE [LARGE SCALE GENOMIC DNA]</scope>
    <source>
        <strain evidence="1">Streptococcus_salivarius_SS_Bg39</strain>
    </source>
</reference>
<sequence length="43" mass="5272">MQLKENRSGSLFACQEIQEQRFQLYLKMVMLKAQIQSYIWYNI</sequence>
<dbReference type="EMBL" id="CABHNJ010000026">
    <property type="protein sequence ID" value="VUX03201.1"/>
    <property type="molecule type" value="Genomic_DNA"/>
</dbReference>
<name>A0A564T970_STRVE</name>
<protein>
    <submittedName>
        <fullName evidence="1">Uncharacterized protein</fullName>
    </submittedName>
</protein>
<dbReference type="AlphaFoldDB" id="A0A564T970"/>
<accession>A0A564T970</accession>
<evidence type="ECO:0000313" key="2">
    <source>
        <dbReference type="Proteomes" id="UP000380217"/>
    </source>
</evidence>
<organism evidence="1 2">
    <name type="scientific">Streptococcus vestibularis</name>
    <dbReference type="NCBI Taxonomy" id="1343"/>
    <lineage>
        <taxon>Bacteria</taxon>
        <taxon>Bacillati</taxon>
        <taxon>Bacillota</taxon>
        <taxon>Bacilli</taxon>
        <taxon>Lactobacillales</taxon>
        <taxon>Streptococcaceae</taxon>
        <taxon>Streptococcus</taxon>
    </lineage>
</organism>
<dbReference type="Proteomes" id="UP000380217">
    <property type="component" value="Unassembled WGS sequence"/>
</dbReference>
<evidence type="ECO:0000313" key="1">
    <source>
        <dbReference type="EMBL" id="VUX03201.1"/>
    </source>
</evidence>